<keyword evidence="2 5" id="KW-0689">Ribosomal protein</keyword>
<dbReference type="Pfam" id="PF01084">
    <property type="entry name" value="Ribosomal_S18"/>
    <property type="match status" value="1"/>
</dbReference>
<evidence type="ECO:0000313" key="9">
    <source>
        <dbReference type="Proteomes" id="UP001284601"/>
    </source>
</evidence>
<dbReference type="RefSeq" id="WP_318597932.1">
    <property type="nucleotide sequence ID" value="NZ_JAWSTH010000036.1"/>
</dbReference>
<feature type="compositionally biased region" description="Basic and acidic residues" evidence="7">
    <location>
        <begin position="88"/>
        <end position="99"/>
    </location>
</feature>
<dbReference type="GO" id="GO:0005840">
    <property type="term" value="C:ribosome"/>
    <property type="evidence" value="ECO:0007669"/>
    <property type="project" value="UniProtKB-KW"/>
</dbReference>
<comment type="subunit">
    <text evidence="5">Part of the 30S ribosomal subunit. Forms a tight heterodimer with protein bS6.</text>
</comment>
<name>A0ABU4HQJ8_9ACTN</name>
<feature type="region of interest" description="Disordered" evidence="7">
    <location>
        <begin position="79"/>
        <end position="99"/>
    </location>
</feature>
<dbReference type="PANTHER" id="PTHR13479">
    <property type="entry name" value="30S RIBOSOMAL PROTEIN S18"/>
    <property type="match status" value="1"/>
</dbReference>
<gene>
    <name evidence="5 8" type="primary">rpsR</name>
    <name evidence="8" type="ORF">R7226_14700</name>
</gene>
<organism evidence="8 9">
    <name type="scientific">Conexibacter stalactiti</name>
    <dbReference type="NCBI Taxonomy" id="1940611"/>
    <lineage>
        <taxon>Bacteria</taxon>
        <taxon>Bacillati</taxon>
        <taxon>Actinomycetota</taxon>
        <taxon>Thermoleophilia</taxon>
        <taxon>Solirubrobacterales</taxon>
        <taxon>Conexibacteraceae</taxon>
        <taxon>Conexibacter</taxon>
    </lineage>
</organism>
<dbReference type="PANTHER" id="PTHR13479:SF40">
    <property type="entry name" value="SMALL RIBOSOMAL SUBUNIT PROTEIN BS18M"/>
    <property type="match status" value="1"/>
</dbReference>
<dbReference type="PRINTS" id="PR00974">
    <property type="entry name" value="RIBOSOMALS18"/>
</dbReference>
<dbReference type="EMBL" id="JAWSTH010000036">
    <property type="protein sequence ID" value="MDW5595596.1"/>
    <property type="molecule type" value="Genomic_DNA"/>
</dbReference>
<reference evidence="9" key="1">
    <citation type="submission" date="2023-07" db="EMBL/GenBank/DDBJ databases">
        <title>Conexibacter stalactiti sp. nov., isolated from stalactites in a lava cave and emended description of the genus Conexibacter.</title>
        <authorList>
            <person name="Lee S.D."/>
        </authorList>
    </citation>
    <scope>NUCLEOTIDE SEQUENCE [LARGE SCALE GENOMIC DNA]</scope>
    <source>
        <strain evidence="9">KCTC 39840</strain>
    </source>
</reference>
<dbReference type="HAMAP" id="MF_00270">
    <property type="entry name" value="Ribosomal_bS18"/>
    <property type="match status" value="1"/>
</dbReference>
<evidence type="ECO:0000256" key="1">
    <source>
        <dbReference type="ARBA" id="ARBA00005589"/>
    </source>
</evidence>
<reference evidence="8 9" key="2">
    <citation type="submission" date="2023-10" db="EMBL/GenBank/DDBJ databases">
        <authorList>
            <person name="Han X.F."/>
        </authorList>
    </citation>
    <scope>NUCLEOTIDE SEQUENCE [LARGE SCALE GENOMIC DNA]</scope>
    <source>
        <strain evidence="8 9">KCTC 39840</strain>
    </source>
</reference>
<dbReference type="Gene3D" id="4.10.640.10">
    <property type="entry name" value="Ribosomal protein S18"/>
    <property type="match status" value="1"/>
</dbReference>
<dbReference type="InterPro" id="IPR001648">
    <property type="entry name" value="Ribosomal_bS18"/>
</dbReference>
<evidence type="ECO:0000256" key="3">
    <source>
        <dbReference type="ARBA" id="ARBA00023274"/>
    </source>
</evidence>
<feature type="compositionally biased region" description="Basic residues" evidence="7">
    <location>
        <begin position="1"/>
        <end position="11"/>
    </location>
</feature>
<dbReference type="PROSITE" id="PS00057">
    <property type="entry name" value="RIBOSOMAL_S18"/>
    <property type="match status" value="1"/>
</dbReference>
<proteinExistence type="inferred from homology"/>
<evidence type="ECO:0000256" key="7">
    <source>
        <dbReference type="SAM" id="MobiDB-lite"/>
    </source>
</evidence>
<protein>
    <recommendedName>
        <fullName evidence="4 5">Small ribosomal subunit protein bS18</fullName>
    </recommendedName>
</protein>
<evidence type="ECO:0000256" key="2">
    <source>
        <dbReference type="ARBA" id="ARBA00022980"/>
    </source>
</evidence>
<feature type="region of interest" description="Disordered" evidence="7">
    <location>
        <begin position="1"/>
        <end position="25"/>
    </location>
</feature>
<keyword evidence="5" id="KW-0699">rRNA-binding</keyword>
<comment type="similarity">
    <text evidence="1 5 6">Belongs to the bacterial ribosomal protein bS18 family.</text>
</comment>
<keyword evidence="3 5" id="KW-0687">Ribonucleoprotein</keyword>
<keyword evidence="5" id="KW-0694">RNA-binding</keyword>
<comment type="caution">
    <text evidence="8">The sequence shown here is derived from an EMBL/GenBank/DDBJ whole genome shotgun (WGS) entry which is preliminary data.</text>
</comment>
<evidence type="ECO:0000256" key="6">
    <source>
        <dbReference type="RuleBase" id="RU003910"/>
    </source>
</evidence>
<evidence type="ECO:0000313" key="8">
    <source>
        <dbReference type="EMBL" id="MDW5595596.1"/>
    </source>
</evidence>
<evidence type="ECO:0000256" key="5">
    <source>
        <dbReference type="HAMAP-Rule" id="MF_00270"/>
    </source>
</evidence>
<dbReference type="Proteomes" id="UP001284601">
    <property type="component" value="Unassembled WGS sequence"/>
</dbReference>
<dbReference type="NCBIfam" id="TIGR00165">
    <property type="entry name" value="S18"/>
    <property type="match status" value="1"/>
</dbReference>
<dbReference type="InterPro" id="IPR018275">
    <property type="entry name" value="Ribosomal_bS18_CS"/>
</dbReference>
<accession>A0ABU4HQJ8</accession>
<sequence>MPAPQKSRRRKPTADASRKRRSVHKDVAAAIDYRNPESLRQFLTERGKIKGRRMTGLSRRDQSLLARAVKRSRELALLPYVAPPGSGERSERRGRGGPR</sequence>
<keyword evidence="9" id="KW-1185">Reference proteome</keyword>
<evidence type="ECO:0000256" key="4">
    <source>
        <dbReference type="ARBA" id="ARBA00035141"/>
    </source>
</evidence>
<comment type="function">
    <text evidence="5">Binds as a heterodimer with protein bS6 to the central domain of the 16S rRNA, where it helps stabilize the platform of the 30S subunit.</text>
</comment>
<dbReference type="InterPro" id="IPR036870">
    <property type="entry name" value="Ribosomal_bS18_sf"/>
</dbReference>
<dbReference type="SUPFAM" id="SSF46911">
    <property type="entry name" value="Ribosomal protein S18"/>
    <property type="match status" value="1"/>
</dbReference>